<evidence type="ECO:0000313" key="2">
    <source>
        <dbReference type="Proteomes" id="UP001239111"/>
    </source>
</evidence>
<comment type="caution">
    <text evidence="1">The sequence shown here is derived from an EMBL/GenBank/DDBJ whole genome shotgun (WGS) entry which is preliminary data.</text>
</comment>
<reference evidence="1" key="1">
    <citation type="submission" date="2023-04" db="EMBL/GenBank/DDBJ databases">
        <title>A chromosome-level genome assembly of the parasitoid wasp Eretmocerus hayati.</title>
        <authorList>
            <person name="Zhong Y."/>
            <person name="Liu S."/>
            <person name="Liu Y."/>
        </authorList>
    </citation>
    <scope>NUCLEOTIDE SEQUENCE</scope>
    <source>
        <strain evidence="1">ZJU_SS_LIU_2023</strain>
    </source>
</reference>
<gene>
    <name evidence="1" type="ORF">QAD02_019963</name>
</gene>
<protein>
    <submittedName>
        <fullName evidence="1">Uncharacterized protein</fullName>
    </submittedName>
</protein>
<name>A0ACC2PL27_9HYME</name>
<keyword evidence="2" id="KW-1185">Reference proteome</keyword>
<sequence length="223" mass="24861">MYEVFVLFEGYSTQIDNVTMDANCSCTLIKGPKNIIIDTMTAWDGQSILDALTKKGLQPKDINYVVCSHSHADHIGNNSLFLEADEHIVGLTAHRNSLFYERDMKKRDYKLCEGVTVIATPGHTSEDVTVIVNGKFEEKEVTVAVTGDLFEKEEDITDPSIWMELGVSDLRKVQASSRCKIASLADVIIPGHGPPFRVTEEIRNQLSEQLQCMNEESNHEAGL</sequence>
<dbReference type="EMBL" id="CM056741">
    <property type="protein sequence ID" value="KAJ8684171.1"/>
    <property type="molecule type" value="Genomic_DNA"/>
</dbReference>
<proteinExistence type="predicted"/>
<organism evidence="1 2">
    <name type="scientific">Eretmocerus hayati</name>
    <dbReference type="NCBI Taxonomy" id="131215"/>
    <lineage>
        <taxon>Eukaryota</taxon>
        <taxon>Metazoa</taxon>
        <taxon>Ecdysozoa</taxon>
        <taxon>Arthropoda</taxon>
        <taxon>Hexapoda</taxon>
        <taxon>Insecta</taxon>
        <taxon>Pterygota</taxon>
        <taxon>Neoptera</taxon>
        <taxon>Endopterygota</taxon>
        <taxon>Hymenoptera</taxon>
        <taxon>Apocrita</taxon>
        <taxon>Proctotrupomorpha</taxon>
        <taxon>Chalcidoidea</taxon>
        <taxon>Aphelinidae</taxon>
        <taxon>Aphelininae</taxon>
        <taxon>Eretmocerus</taxon>
    </lineage>
</organism>
<accession>A0ACC2PL27</accession>
<evidence type="ECO:0000313" key="1">
    <source>
        <dbReference type="EMBL" id="KAJ8684171.1"/>
    </source>
</evidence>
<dbReference type="Proteomes" id="UP001239111">
    <property type="component" value="Chromosome 1"/>
</dbReference>